<evidence type="ECO:0000313" key="2">
    <source>
        <dbReference type="EMBL" id="GFG71851.1"/>
    </source>
</evidence>
<comment type="caution">
    <text evidence="2">The sequence shown here is derived from an EMBL/GenBank/DDBJ whole genome shotgun (WGS) entry which is preliminary data.</text>
</comment>
<dbReference type="RefSeq" id="WP_085081910.1">
    <property type="nucleotide sequence ID" value="NZ_BLKV01000002.1"/>
</dbReference>
<evidence type="ECO:0000313" key="3">
    <source>
        <dbReference type="Proteomes" id="UP000465263"/>
    </source>
</evidence>
<gene>
    <name evidence="2" type="ORF">MSEN_35710</name>
</gene>
<name>A0A7I9XPF5_9MYCO</name>
<proteinExistence type="predicted"/>
<dbReference type="EMBL" id="BLKV01000002">
    <property type="protein sequence ID" value="GFG71851.1"/>
    <property type="molecule type" value="Genomic_DNA"/>
</dbReference>
<evidence type="ECO:0000256" key="1">
    <source>
        <dbReference type="SAM" id="MobiDB-lite"/>
    </source>
</evidence>
<sequence>MKSNPHPISTDGRDDRAPIPYVLADPADDVDRGLNPVDSTYRRCCSSIGVHGPRCNSLIAAVVDAHRKAVDAAVAAERIADMWPEQSGKLADRIDFIARLAETVPLGLASLHRVLDAQAVK</sequence>
<reference evidence="2 3" key="1">
    <citation type="journal article" date="2019" name="Emerg. Microbes Infect.">
        <title>Comprehensive subspecies identification of 175 nontuberculous mycobacteria species based on 7547 genomic profiles.</title>
        <authorList>
            <person name="Matsumoto Y."/>
            <person name="Kinjo T."/>
            <person name="Motooka D."/>
            <person name="Nabeya D."/>
            <person name="Jung N."/>
            <person name="Uechi K."/>
            <person name="Horii T."/>
            <person name="Iida T."/>
            <person name="Fujita J."/>
            <person name="Nakamura S."/>
        </authorList>
    </citation>
    <scope>NUCLEOTIDE SEQUENCE [LARGE SCALE GENOMIC DNA]</scope>
    <source>
        <strain evidence="2 3">JCM 16017</strain>
    </source>
</reference>
<dbReference type="AlphaFoldDB" id="A0A7I9XPF5"/>
<dbReference type="Proteomes" id="UP000465263">
    <property type="component" value="Unassembled WGS sequence"/>
</dbReference>
<organism evidence="2 3">
    <name type="scientific">Mycolicibacter senuensis</name>
    <dbReference type="NCBI Taxonomy" id="386913"/>
    <lineage>
        <taxon>Bacteria</taxon>
        <taxon>Bacillati</taxon>
        <taxon>Actinomycetota</taxon>
        <taxon>Actinomycetes</taxon>
        <taxon>Mycobacteriales</taxon>
        <taxon>Mycobacteriaceae</taxon>
        <taxon>Mycolicibacter</taxon>
    </lineage>
</organism>
<protein>
    <submittedName>
        <fullName evidence="2">Uncharacterized protein</fullName>
    </submittedName>
</protein>
<feature type="region of interest" description="Disordered" evidence="1">
    <location>
        <begin position="1"/>
        <end position="21"/>
    </location>
</feature>
<keyword evidence="3" id="KW-1185">Reference proteome</keyword>
<accession>A0A7I9XPF5</accession>